<organism evidence="10 11">
    <name type="scientific">Plantimonas leprariae</name>
    <dbReference type="NCBI Taxonomy" id="2615207"/>
    <lineage>
        <taxon>Bacteria</taxon>
        <taxon>Pseudomonadati</taxon>
        <taxon>Pseudomonadota</taxon>
        <taxon>Alphaproteobacteria</taxon>
        <taxon>Hyphomicrobiales</taxon>
        <taxon>Aurantimonadaceae</taxon>
        <taxon>Plantimonas</taxon>
    </lineage>
</organism>
<dbReference type="EMBL" id="VZDO01000003">
    <property type="protein sequence ID" value="KAB0681294.1"/>
    <property type="molecule type" value="Genomic_DNA"/>
</dbReference>
<dbReference type="Gene3D" id="2.70.70.10">
    <property type="entry name" value="Glucose Permease (Domain IIA)"/>
    <property type="match status" value="1"/>
</dbReference>
<evidence type="ECO:0000256" key="7">
    <source>
        <dbReference type="SAM" id="MobiDB-lite"/>
    </source>
</evidence>
<evidence type="ECO:0000256" key="4">
    <source>
        <dbReference type="ARBA" id="ARBA00022801"/>
    </source>
</evidence>
<evidence type="ECO:0000256" key="3">
    <source>
        <dbReference type="ARBA" id="ARBA00022723"/>
    </source>
</evidence>
<evidence type="ECO:0000256" key="1">
    <source>
        <dbReference type="ARBA" id="ARBA00001947"/>
    </source>
</evidence>
<dbReference type="GO" id="GO:0006508">
    <property type="term" value="P:proteolysis"/>
    <property type="evidence" value="ECO:0007669"/>
    <property type="project" value="UniProtKB-KW"/>
</dbReference>
<dbReference type="PANTHER" id="PTHR21666">
    <property type="entry name" value="PEPTIDASE-RELATED"/>
    <property type="match status" value="1"/>
</dbReference>
<dbReference type="CDD" id="cd12797">
    <property type="entry name" value="M23_peptidase"/>
    <property type="match status" value="1"/>
</dbReference>
<keyword evidence="5" id="KW-0862">Zinc</keyword>
<comment type="cofactor">
    <cofactor evidence="1">
        <name>Zn(2+)</name>
        <dbReference type="ChEBI" id="CHEBI:29105"/>
    </cofactor>
</comment>
<evidence type="ECO:0000256" key="2">
    <source>
        <dbReference type="ARBA" id="ARBA00022670"/>
    </source>
</evidence>
<feature type="chain" id="PRO_5031563047" evidence="8">
    <location>
        <begin position="39"/>
        <end position="512"/>
    </location>
</feature>
<evidence type="ECO:0000313" key="11">
    <source>
        <dbReference type="Proteomes" id="UP000432089"/>
    </source>
</evidence>
<sequence>MPIATGAVSRSPAKGGAARGLAALLALACLVSSLGSSAAAPSQQGDDPIAQSILIEKERQRTADELAAIASTITLTKEGIAKLDGEIAGLAADRNRISQAMIDAADVQKRIARDVAATEERIDALAGDEAGLKASLRSRRGLLAEVLAALERMGRKPPPALLVKPDDALGSVRSAILLGAVVPGIRSETEKLAGDLERLAGVKRSIAAEKERFAAQLGEKREEEARLSRLFAEKEKLEADSREARAAAAVRAAELAAKATNLQDLIATLDADASKARAAEEAARIAAAEAARRAEEQRVAEAEKARQQTLAAAANMPRGPDERETGAPPAVAAAAPEREAAPAEPAYDVASLRRDMARIEPAAAFSTMKGRLTPPVAGEVKVRFGESDGIGKPASGVTFAAHAGDVVTAPGDARVLYAGPFRSYGELLILDAGDGYHVVLAGMSRSNVEVGQFVLAGEPVAAMGAKRVASAARADFEATEPSLYVEFRKDGKPVDPTPFWAGRPSGRTRNDS</sequence>
<feature type="compositionally biased region" description="Basic and acidic residues" evidence="7">
    <location>
        <begin position="296"/>
        <end position="306"/>
    </location>
</feature>
<dbReference type="Pfam" id="PF01551">
    <property type="entry name" value="Peptidase_M23"/>
    <property type="match status" value="1"/>
</dbReference>
<evidence type="ECO:0000259" key="9">
    <source>
        <dbReference type="Pfam" id="PF01551"/>
    </source>
</evidence>
<feature type="region of interest" description="Disordered" evidence="7">
    <location>
        <begin position="489"/>
        <end position="512"/>
    </location>
</feature>
<dbReference type="InterPro" id="IPR016047">
    <property type="entry name" value="M23ase_b-sheet_dom"/>
</dbReference>
<keyword evidence="11" id="KW-1185">Reference proteome</keyword>
<keyword evidence="2" id="KW-0645">Protease</keyword>
<name>A0A7V7TXA2_9HYPH</name>
<feature type="signal peptide" evidence="8">
    <location>
        <begin position="1"/>
        <end position="38"/>
    </location>
</feature>
<dbReference type="GO" id="GO:0004222">
    <property type="term" value="F:metalloendopeptidase activity"/>
    <property type="evidence" value="ECO:0007669"/>
    <property type="project" value="TreeGrafter"/>
</dbReference>
<accession>A0A7V7TXA2</accession>
<feature type="region of interest" description="Disordered" evidence="7">
    <location>
        <begin position="296"/>
        <end position="346"/>
    </location>
</feature>
<keyword evidence="4" id="KW-0378">Hydrolase</keyword>
<keyword evidence="3" id="KW-0479">Metal-binding</keyword>
<evidence type="ECO:0000256" key="6">
    <source>
        <dbReference type="ARBA" id="ARBA00023049"/>
    </source>
</evidence>
<dbReference type="PANTHER" id="PTHR21666:SF288">
    <property type="entry name" value="CELL DIVISION PROTEIN YTFB"/>
    <property type="match status" value="1"/>
</dbReference>
<dbReference type="RefSeq" id="WP_150968503.1">
    <property type="nucleotide sequence ID" value="NZ_VZDO01000003.1"/>
</dbReference>
<dbReference type="GO" id="GO:0046872">
    <property type="term" value="F:metal ion binding"/>
    <property type="evidence" value="ECO:0007669"/>
    <property type="project" value="UniProtKB-KW"/>
</dbReference>
<evidence type="ECO:0000313" key="10">
    <source>
        <dbReference type="EMBL" id="KAB0681294.1"/>
    </source>
</evidence>
<dbReference type="Proteomes" id="UP000432089">
    <property type="component" value="Unassembled WGS sequence"/>
</dbReference>
<evidence type="ECO:0000256" key="8">
    <source>
        <dbReference type="SAM" id="SignalP"/>
    </source>
</evidence>
<protein>
    <submittedName>
        <fullName evidence="10">Peptidoglycan DD-metalloendopeptidase family protein</fullName>
    </submittedName>
</protein>
<keyword evidence="8" id="KW-0732">Signal</keyword>
<comment type="caution">
    <text evidence="10">The sequence shown here is derived from an EMBL/GenBank/DDBJ whole genome shotgun (WGS) entry which is preliminary data.</text>
</comment>
<dbReference type="InterPro" id="IPR011055">
    <property type="entry name" value="Dup_hybrid_motif"/>
</dbReference>
<reference evidence="10 11" key="1">
    <citation type="submission" date="2019-09" db="EMBL/GenBank/DDBJ databases">
        <title>YIM 132180 draft genome.</title>
        <authorList>
            <person name="Zhang K."/>
        </authorList>
    </citation>
    <scope>NUCLEOTIDE SEQUENCE [LARGE SCALE GENOMIC DNA]</scope>
    <source>
        <strain evidence="10 11">YIM 132180</strain>
    </source>
</reference>
<proteinExistence type="predicted"/>
<evidence type="ECO:0000256" key="5">
    <source>
        <dbReference type="ARBA" id="ARBA00022833"/>
    </source>
</evidence>
<dbReference type="InterPro" id="IPR050570">
    <property type="entry name" value="Cell_wall_metabolism_enzyme"/>
</dbReference>
<feature type="domain" description="M23ase beta-sheet core" evidence="9">
    <location>
        <begin position="394"/>
        <end position="496"/>
    </location>
</feature>
<keyword evidence="6" id="KW-0482">Metalloprotease</keyword>
<dbReference type="SUPFAM" id="SSF51261">
    <property type="entry name" value="Duplicated hybrid motif"/>
    <property type="match status" value="1"/>
</dbReference>
<gene>
    <name evidence="10" type="ORF">F6X38_05225</name>
</gene>
<dbReference type="AlphaFoldDB" id="A0A7V7TXA2"/>